<evidence type="ECO:0000259" key="3">
    <source>
        <dbReference type="Pfam" id="PF05368"/>
    </source>
</evidence>
<dbReference type="SUPFAM" id="SSF51735">
    <property type="entry name" value="NAD(P)-binding Rossmann-fold domains"/>
    <property type="match status" value="1"/>
</dbReference>
<keyword evidence="1" id="KW-0521">NADP</keyword>
<evidence type="ECO:0000256" key="2">
    <source>
        <dbReference type="ARBA" id="ARBA00023002"/>
    </source>
</evidence>
<protein>
    <recommendedName>
        <fullName evidence="3">NmrA-like domain-containing protein</fullName>
    </recommendedName>
</protein>
<keyword evidence="5" id="KW-1185">Reference proteome</keyword>
<organism evidence="4 5">
    <name type="scientific">Botrytis tulipae</name>
    <dbReference type="NCBI Taxonomy" id="87230"/>
    <lineage>
        <taxon>Eukaryota</taxon>
        <taxon>Fungi</taxon>
        <taxon>Dikarya</taxon>
        <taxon>Ascomycota</taxon>
        <taxon>Pezizomycotina</taxon>
        <taxon>Leotiomycetes</taxon>
        <taxon>Helotiales</taxon>
        <taxon>Sclerotiniaceae</taxon>
        <taxon>Botrytis</taxon>
    </lineage>
</organism>
<evidence type="ECO:0000313" key="4">
    <source>
        <dbReference type="EMBL" id="TGO12023.1"/>
    </source>
</evidence>
<dbReference type="PANTHER" id="PTHR47706">
    <property type="entry name" value="NMRA-LIKE FAMILY PROTEIN"/>
    <property type="match status" value="1"/>
</dbReference>
<sequence length="336" mass="37189">MAYGDNRSPKIDISPVTRFRTNSLRYLQPENKIPSLTSSSLKNIIIVGAAGKLGTSILATFDADPNFNVSILSRKSSKSAFPAHLVVHRVSDEYPEDELLEALKGQDVVISTISKAAADVQQKAIIDSAIKAGVKRFIPSEFGSDTRNKKAMKIFPFFKHKLNTVEYLKSKEREGLIWSAFVTGPLFELAVKLTMGFDLKEQKADIYNEGKDAYSTTRTASVDTALKNALLYSEETANKYLSISSFHVSQNQILASLEKATDEKWDVTYIDAEEQKKIGIEKKKKGDFSGAIGLIRYVNSVKGYGGDYTDYEEMSNELLGVQGEDLDKVVRGIVEG</sequence>
<dbReference type="EMBL" id="PQXH01000096">
    <property type="protein sequence ID" value="TGO12023.1"/>
    <property type="molecule type" value="Genomic_DNA"/>
</dbReference>
<gene>
    <name evidence="4" type="ORF">BTUL_0096g00200</name>
</gene>
<dbReference type="Gene3D" id="3.90.25.10">
    <property type="entry name" value="UDP-galactose 4-epimerase, domain 1"/>
    <property type="match status" value="1"/>
</dbReference>
<evidence type="ECO:0000256" key="1">
    <source>
        <dbReference type="ARBA" id="ARBA00022857"/>
    </source>
</evidence>
<dbReference type="InterPro" id="IPR008030">
    <property type="entry name" value="NmrA-like"/>
</dbReference>
<dbReference type="InterPro" id="IPR036291">
    <property type="entry name" value="NAD(P)-bd_dom_sf"/>
</dbReference>
<name>A0A4Z1ENR9_9HELO</name>
<dbReference type="CDD" id="cd05259">
    <property type="entry name" value="PCBER_SDR_a"/>
    <property type="match status" value="1"/>
</dbReference>
<feature type="domain" description="NmrA-like" evidence="3">
    <location>
        <begin position="42"/>
        <end position="281"/>
    </location>
</feature>
<accession>A0A4Z1ENR9</accession>
<dbReference type="GO" id="GO:0016491">
    <property type="term" value="F:oxidoreductase activity"/>
    <property type="evidence" value="ECO:0007669"/>
    <property type="project" value="UniProtKB-KW"/>
</dbReference>
<evidence type="ECO:0000313" key="5">
    <source>
        <dbReference type="Proteomes" id="UP000297777"/>
    </source>
</evidence>
<dbReference type="PANTHER" id="PTHR47706:SF9">
    <property type="entry name" value="NMRA-LIKE DOMAIN-CONTAINING PROTEIN-RELATED"/>
    <property type="match status" value="1"/>
</dbReference>
<proteinExistence type="predicted"/>
<reference evidence="4 5" key="1">
    <citation type="submission" date="2017-12" db="EMBL/GenBank/DDBJ databases">
        <title>Comparative genomics of Botrytis spp.</title>
        <authorList>
            <person name="Valero-Jimenez C.A."/>
            <person name="Tapia P."/>
            <person name="Veloso J."/>
            <person name="Silva-Moreno E."/>
            <person name="Staats M."/>
            <person name="Valdes J.H."/>
            <person name="Van Kan J.A.L."/>
        </authorList>
    </citation>
    <scope>NUCLEOTIDE SEQUENCE [LARGE SCALE GENOMIC DNA]</scope>
    <source>
        <strain evidence="4 5">Bt9001</strain>
    </source>
</reference>
<dbReference type="AlphaFoldDB" id="A0A4Z1ENR9"/>
<dbReference type="Gene3D" id="3.40.50.720">
    <property type="entry name" value="NAD(P)-binding Rossmann-like Domain"/>
    <property type="match status" value="1"/>
</dbReference>
<keyword evidence="2" id="KW-0560">Oxidoreductase</keyword>
<dbReference type="Pfam" id="PF05368">
    <property type="entry name" value="NmrA"/>
    <property type="match status" value="1"/>
</dbReference>
<dbReference type="OrthoDB" id="9984533at2759"/>
<dbReference type="Proteomes" id="UP000297777">
    <property type="component" value="Unassembled WGS sequence"/>
</dbReference>
<comment type="caution">
    <text evidence="4">The sequence shown here is derived from an EMBL/GenBank/DDBJ whole genome shotgun (WGS) entry which is preliminary data.</text>
</comment>
<dbReference type="InterPro" id="IPR051609">
    <property type="entry name" value="NmrA/Isoflavone_reductase-like"/>
</dbReference>
<dbReference type="InterPro" id="IPR045312">
    <property type="entry name" value="PCBER-like"/>
</dbReference>